<dbReference type="InterPro" id="IPR019811">
    <property type="entry name" value="HDH_CS"/>
</dbReference>
<feature type="domain" description="Aspartate/homoserine dehydrogenase NAD-binding" evidence="20">
    <location>
        <begin position="51"/>
        <end position="185"/>
    </location>
</feature>
<dbReference type="Proteomes" id="UP000076580">
    <property type="component" value="Chromosome 03"/>
</dbReference>
<evidence type="ECO:0000256" key="4">
    <source>
        <dbReference type="ARBA" id="ARBA00006753"/>
    </source>
</evidence>
<dbReference type="PANTHER" id="PTHR43070">
    <property type="match status" value="1"/>
</dbReference>
<evidence type="ECO:0000256" key="7">
    <source>
        <dbReference type="ARBA" id="ARBA00022605"/>
    </source>
</evidence>
<comment type="pathway">
    <text evidence="3 17">Amino-acid biosynthesis; L-methionine biosynthesis via de novo pathway; L-homoserine from L-aspartate: step 3/3.</text>
</comment>
<evidence type="ECO:0000256" key="14">
    <source>
        <dbReference type="PIRNR" id="PIRNR036497"/>
    </source>
</evidence>
<evidence type="ECO:0000256" key="2">
    <source>
        <dbReference type="ARBA" id="ARBA00005056"/>
    </source>
</evidence>
<evidence type="ECO:0000256" key="9">
    <source>
        <dbReference type="ARBA" id="ARBA00022857"/>
    </source>
</evidence>
<protein>
    <recommendedName>
        <fullName evidence="6 14">Homoserine dehydrogenase</fullName>
        <shortName evidence="14">HDH</shortName>
        <ecNumber evidence="5 14">1.1.1.3</ecNumber>
    </recommendedName>
</protein>
<dbReference type="STRING" id="98403.A0A151GDG6"/>
<keyword evidence="7 14" id="KW-0028">Amino-acid biosynthesis</keyword>
<keyword evidence="22" id="KW-1185">Reference proteome</keyword>
<dbReference type="SUPFAM" id="SSF55347">
    <property type="entry name" value="Glyceraldehyde-3-phosphate dehydrogenase-like, C-terminal domain"/>
    <property type="match status" value="1"/>
</dbReference>
<comment type="function">
    <text evidence="13">Catalyzes the conversion of L-aspartate-beta-semialdehyde (L-Asa) to L-homoserine (L-Hse), the third step in the biosynthesis of amino acids that derive from aspartate (the aspartate family of amino acids), including methioinine and threonine, the latter of which is a precursor to isoleucine; production of homoserine leads to a branch-point in the pathway as it can either be O-phosphorylated for processing to threonine, or O-acylated for processing to methionine.</text>
</comment>
<evidence type="ECO:0000259" key="19">
    <source>
        <dbReference type="Pfam" id="PF00742"/>
    </source>
</evidence>
<evidence type="ECO:0000256" key="13">
    <source>
        <dbReference type="ARBA" id="ARBA00059589"/>
    </source>
</evidence>
<dbReference type="GO" id="GO:0050661">
    <property type="term" value="F:NADP binding"/>
    <property type="evidence" value="ECO:0007669"/>
    <property type="project" value="InterPro"/>
</dbReference>
<dbReference type="PANTHER" id="PTHR43070:SF5">
    <property type="entry name" value="HOMOSERINE DEHYDROGENASE"/>
    <property type="match status" value="1"/>
</dbReference>
<dbReference type="RefSeq" id="XP_040654463.1">
    <property type="nucleotide sequence ID" value="XM_040804359.1"/>
</dbReference>
<dbReference type="PROSITE" id="PS01042">
    <property type="entry name" value="HOMOSER_DHGENASE"/>
    <property type="match status" value="1"/>
</dbReference>
<evidence type="ECO:0000313" key="21">
    <source>
        <dbReference type="EMBL" id="KYK55111.1"/>
    </source>
</evidence>
<evidence type="ECO:0000256" key="11">
    <source>
        <dbReference type="ARBA" id="ARBA00023167"/>
    </source>
</evidence>
<dbReference type="InterPro" id="IPR011147">
    <property type="entry name" value="Bifunc_Aspkin/hSer_DH"/>
</dbReference>
<dbReference type="AlphaFoldDB" id="A0A151GDG6"/>
<comment type="caution">
    <text evidence="21">The sequence shown here is derived from an EMBL/GenBank/DDBJ whole genome shotgun (WGS) entry which is preliminary data.</text>
</comment>
<dbReference type="InterPro" id="IPR001342">
    <property type="entry name" value="HDH_cat"/>
</dbReference>
<feature type="binding site" evidence="16">
    <location>
        <begin position="51"/>
        <end position="56"/>
    </location>
    <ligand>
        <name>NADP(+)</name>
        <dbReference type="ChEBI" id="CHEBI:58349"/>
    </ligand>
</feature>
<evidence type="ECO:0000256" key="6">
    <source>
        <dbReference type="ARBA" id="ARBA00013376"/>
    </source>
</evidence>
<keyword evidence="8 14" id="KW-0791">Threonine biosynthesis</keyword>
<evidence type="ECO:0000256" key="1">
    <source>
        <dbReference type="ARBA" id="ARBA00001920"/>
    </source>
</evidence>
<dbReference type="UniPathway" id="UPA00051">
    <property type="reaction ID" value="UER00465"/>
</dbReference>
<feature type="active site" description="Proton donor" evidence="15">
    <location>
        <position position="265"/>
    </location>
</feature>
<sequence>MEQGVLSKHPSRFTDAASPLLASTLHIRQFGKVLGGIIMAATNQVFVAVIGAGGVGKAFLSQLRNLASHKPSPKLKLCYISTSRKALYNDDYSEVNMEGVVEALANSSKTPPALPQVIDYLAAAPAKSILVDNTSSQDVADQYPLALSRGVSIVTPNKKAFSGSYQLWQAIFTAAATSGAKVYHESSVGAGLPVISTLKDLVETGDKVTKIEGVFSGTMSFLFNSFAPTEGAGGKWSDEVKKAKNLGYTEPDPRDDLNGLDVARKLTILARLAGLAVESPTSFPVQSLIPKELESCRSGDEFLDKLPAFDQQMEETKAAAEKVGKVVRFVGSIDVAANKVKVGLEMFDRSHPIAALKGSDNIISFYTERYGSNPLIVQGAGAGGDVTAMGVTADLIKVVAQIS</sequence>
<evidence type="ECO:0000256" key="8">
    <source>
        <dbReference type="ARBA" id="ARBA00022697"/>
    </source>
</evidence>
<evidence type="ECO:0000256" key="5">
    <source>
        <dbReference type="ARBA" id="ARBA00013213"/>
    </source>
</evidence>
<evidence type="ECO:0000256" key="17">
    <source>
        <dbReference type="RuleBase" id="RU000579"/>
    </source>
</evidence>
<dbReference type="UniPathway" id="UPA00050">
    <property type="reaction ID" value="UER00063"/>
</dbReference>
<evidence type="ECO:0000256" key="10">
    <source>
        <dbReference type="ARBA" id="ARBA00023002"/>
    </source>
</evidence>
<dbReference type="GO" id="GO:0009090">
    <property type="term" value="P:homoserine biosynthetic process"/>
    <property type="evidence" value="ECO:0007669"/>
    <property type="project" value="TreeGrafter"/>
</dbReference>
<feature type="binding site" evidence="16">
    <location>
        <position position="250"/>
    </location>
    <ligand>
        <name>L-homoserine</name>
        <dbReference type="ChEBI" id="CHEBI:57476"/>
    </ligand>
</feature>
<evidence type="ECO:0000256" key="3">
    <source>
        <dbReference type="ARBA" id="ARBA00005062"/>
    </source>
</evidence>
<dbReference type="InParanoid" id="A0A151GDG6"/>
<proteinExistence type="inferred from homology"/>
<comment type="cofactor">
    <cofactor evidence="1">
        <name>a metal cation</name>
        <dbReference type="ChEBI" id="CHEBI:25213"/>
    </cofactor>
</comment>
<dbReference type="GO" id="GO:0009086">
    <property type="term" value="P:methionine biosynthetic process"/>
    <property type="evidence" value="ECO:0007669"/>
    <property type="project" value="UniProtKB-KW"/>
</dbReference>
<dbReference type="FunCoup" id="A0A151GDG6">
    <property type="interactions" value="330"/>
</dbReference>
<evidence type="ECO:0000256" key="16">
    <source>
        <dbReference type="PIRSR" id="PIRSR036497-2"/>
    </source>
</evidence>
<evidence type="ECO:0000313" key="22">
    <source>
        <dbReference type="Proteomes" id="UP000076580"/>
    </source>
</evidence>
<comment type="pathway">
    <text evidence="2 17">Amino-acid biosynthesis; L-threonine biosynthesis; L-threonine from L-aspartate: step 3/5.</text>
</comment>
<dbReference type="GO" id="GO:0009088">
    <property type="term" value="P:threonine biosynthetic process"/>
    <property type="evidence" value="ECO:0007669"/>
    <property type="project" value="UniProtKB-UniPathway"/>
</dbReference>
<organism evidence="21 22">
    <name type="scientific">Drechmeria coniospora</name>
    <name type="common">Nematophagous fungus</name>
    <name type="synonym">Meria coniospora</name>
    <dbReference type="NCBI Taxonomy" id="98403"/>
    <lineage>
        <taxon>Eukaryota</taxon>
        <taxon>Fungi</taxon>
        <taxon>Dikarya</taxon>
        <taxon>Ascomycota</taxon>
        <taxon>Pezizomycotina</taxon>
        <taxon>Sordariomycetes</taxon>
        <taxon>Hypocreomycetidae</taxon>
        <taxon>Hypocreales</taxon>
        <taxon>Ophiocordycipitaceae</taxon>
        <taxon>Drechmeria</taxon>
    </lineage>
</organism>
<dbReference type="InterPro" id="IPR005106">
    <property type="entry name" value="Asp/hSer_DH_NAD-bd"/>
</dbReference>
<dbReference type="FunFam" id="3.30.360.10:FF:000006">
    <property type="entry name" value="Bifunctional aspartokinase/homoserine dehydrogenase"/>
    <property type="match status" value="1"/>
</dbReference>
<feature type="binding site" evidence="16">
    <location>
        <position position="158"/>
    </location>
    <ligand>
        <name>NADPH</name>
        <dbReference type="ChEBI" id="CHEBI:57783"/>
    </ligand>
</feature>
<keyword evidence="10 14" id="KW-0560">Oxidoreductase</keyword>
<dbReference type="EMBL" id="LAYC01000003">
    <property type="protein sequence ID" value="KYK55111.1"/>
    <property type="molecule type" value="Genomic_DNA"/>
</dbReference>
<feature type="binding site" evidence="16">
    <location>
        <position position="134"/>
    </location>
    <ligand>
        <name>NADPH</name>
        <dbReference type="ChEBI" id="CHEBI:57783"/>
    </ligand>
</feature>
<comment type="similarity">
    <text evidence="4 14 18">Belongs to the homoserine dehydrogenase family.</text>
</comment>
<dbReference type="GO" id="GO:0004412">
    <property type="term" value="F:homoserine dehydrogenase activity"/>
    <property type="evidence" value="ECO:0007669"/>
    <property type="project" value="UniProtKB-EC"/>
</dbReference>
<accession>A0A151GDG6</accession>
<name>A0A151GDG6_DRECN</name>
<keyword evidence="11 14" id="KW-0486">Methionine biosynthesis</keyword>
<dbReference type="Gene3D" id="3.40.50.720">
    <property type="entry name" value="NAD(P)-binding Rossmann-like Domain"/>
    <property type="match status" value="1"/>
</dbReference>
<keyword evidence="9 14" id="KW-0521">NADP</keyword>
<dbReference type="Pfam" id="PF03447">
    <property type="entry name" value="NAD_binding_3"/>
    <property type="match status" value="1"/>
</dbReference>
<dbReference type="SUPFAM" id="SSF51735">
    <property type="entry name" value="NAD(P)-binding Rossmann-fold domains"/>
    <property type="match status" value="1"/>
</dbReference>
<dbReference type="Gene3D" id="3.30.360.10">
    <property type="entry name" value="Dihydrodipicolinate Reductase, domain 2"/>
    <property type="match status" value="1"/>
</dbReference>
<evidence type="ECO:0000256" key="12">
    <source>
        <dbReference type="ARBA" id="ARBA00048841"/>
    </source>
</evidence>
<reference evidence="21 22" key="1">
    <citation type="journal article" date="2016" name="Sci. Rep.">
        <title>Insights into Adaptations to a Near-Obligate Nematode Endoparasitic Lifestyle from the Finished Genome of Drechmeria coniospora.</title>
        <authorList>
            <person name="Zhang L."/>
            <person name="Zhou Z."/>
            <person name="Guo Q."/>
            <person name="Fokkens L."/>
            <person name="Miskei M."/>
            <person name="Pocsi I."/>
            <person name="Zhang W."/>
            <person name="Chen M."/>
            <person name="Wang L."/>
            <person name="Sun Y."/>
            <person name="Donzelli B.G."/>
            <person name="Gibson D.M."/>
            <person name="Nelson D.R."/>
            <person name="Luo J.G."/>
            <person name="Rep M."/>
            <person name="Liu H."/>
            <person name="Yang S."/>
            <person name="Wang J."/>
            <person name="Krasnoff S.B."/>
            <person name="Xu Y."/>
            <person name="Molnar I."/>
            <person name="Lin M."/>
        </authorList>
    </citation>
    <scope>NUCLEOTIDE SEQUENCE [LARGE SCALE GENOMIC DNA]</scope>
    <source>
        <strain evidence="21 22">ARSEF 6962</strain>
    </source>
</reference>
<evidence type="ECO:0000259" key="20">
    <source>
        <dbReference type="Pfam" id="PF03447"/>
    </source>
</evidence>
<dbReference type="PIRSF" id="PIRSF036497">
    <property type="entry name" value="HDH_short"/>
    <property type="match status" value="1"/>
</dbReference>
<evidence type="ECO:0000256" key="18">
    <source>
        <dbReference type="RuleBase" id="RU004171"/>
    </source>
</evidence>
<evidence type="ECO:0000256" key="15">
    <source>
        <dbReference type="PIRSR" id="PIRSR036497-1"/>
    </source>
</evidence>
<dbReference type="EC" id="1.1.1.3" evidence="5 14"/>
<dbReference type="InterPro" id="IPR036291">
    <property type="entry name" value="NAD(P)-bd_dom_sf"/>
</dbReference>
<comment type="catalytic activity">
    <reaction evidence="12">
        <text>L-homoserine + NADP(+) = L-aspartate 4-semialdehyde + NADPH + H(+)</text>
        <dbReference type="Rhea" id="RHEA:15761"/>
        <dbReference type="ChEBI" id="CHEBI:15378"/>
        <dbReference type="ChEBI" id="CHEBI:57476"/>
        <dbReference type="ChEBI" id="CHEBI:57783"/>
        <dbReference type="ChEBI" id="CHEBI:58349"/>
        <dbReference type="ChEBI" id="CHEBI:537519"/>
        <dbReference type="EC" id="1.1.1.3"/>
    </reaction>
    <physiologicalReaction direction="right-to-left" evidence="12">
        <dbReference type="Rhea" id="RHEA:15763"/>
    </physiologicalReaction>
</comment>
<dbReference type="Pfam" id="PF00742">
    <property type="entry name" value="Homoserine_dh"/>
    <property type="match status" value="1"/>
</dbReference>
<gene>
    <name evidence="21" type="ORF">DCS_07073</name>
</gene>
<feature type="domain" description="Homoserine dehydrogenase catalytic" evidence="19">
    <location>
        <begin position="193"/>
        <end position="396"/>
    </location>
</feature>
<dbReference type="GeneID" id="63719716"/>
<dbReference type="InterPro" id="IPR022697">
    <property type="entry name" value="HDH_short"/>
</dbReference>